<feature type="transmembrane region" description="Helical" evidence="1">
    <location>
        <begin position="32"/>
        <end position="52"/>
    </location>
</feature>
<keyword evidence="3" id="KW-1185">Reference proteome</keyword>
<dbReference type="STRING" id="1927124.BST13_19455"/>
<dbReference type="PANTHER" id="PTHR37330:SF1">
    <property type="entry name" value="CONSERVED TRANSMEMBRANE PROTEIN-RELATED"/>
    <property type="match status" value="1"/>
</dbReference>
<dbReference type="PANTHER" id="PTHR37330">
    <property type="entry name" value="CONSERVED TRANSMEMBRANE PROTEIN-RELATED"/>
    <property type="match status" value="1"/>
</dbReference>
<gene>
    <name evidence="2" type="ORF">BST13_19455</name>
</gene>
<name>A0A1X0ATV7_9MYCO</name>
<dbReference type="EMBL" id="MVHF01000020">
    <property type="protein sequence ID" value="ORA33439.1"/>
    <property type="molecule type" value="Genomic_DNA"/>
</dbReference>
<dbReference type="AlphaFoldDB" id="A0A1X0ATV7"/>
<organism evidence="2 3">
    <name type="scientific">Mycobacterium aquaticum</name>
    <dbReference type="NCBI Taxonomy" id="1927124"/>
    <lineage>
        <taxon>Bacteria</taxon>
        <taxon>Bacillati</taxon>
        <taxon>Actinomycetota</taxon>
        <taxon>Actinomycetes</taxon>
        <taxon>Mycobacteriales</taxon>
        <taxon>Mycobacteriaceae</taxon>
        <taxon>Mycobacterium</taxon>
    </lineage>
</organism>
<dbReference type="RefSeq" id="WP_083165661.1">
    <property type="nucleotide sequence ID" value="NZ_MVHF01000020.1"/>
</dbReference>
<feature type="transmembrane region" description="Helical" evidence="1">
    <location>
        <begin position="256"/>
        <end position="273"/>
    </location>
</feature>
<feature type="transmembrane region" description="Helical" evidence="1">
    <location>
        <begin position="220"/>
        <end position="241"/>
    </location>
</feature>
<evidence type="ECO:0000256" key="1">
    <source>
        <dbReference type="SAM" id="Phobius"/>
    </source>
</evidence>
<dbReference type="Proteomes" id="UP000192448">
    <property type="component" value="Unassembled WGS sequence"/>
</dbReference>
<dbReference type="InterPro" id="IPR027948">
    <property type="entry name" value="DUF4436"/>
</dbReference>
<evidence type="ECO:0000313" key="2">
    <source>
        <dbReference type="EMBL" id="ORA33439.1"/>
    </source>
</evidence>
<evidence type="ECO:0000313" key="3">
    <source>
        <dbReference type="Proteomes" id="UP000192448"/>
    </source>
</evidence>
<keyword evidence="1" id="KW-0812">Transmembrane</keyword>
<dbReference type="Pfam" id="PF14494">
    <property type="entry name" value="DUF4436"/>
    <property type="match status" value="1"/>
</dbReference>
<keyword evidence="1" id="KW-0472">Membrane</keyword>
<protein>
    <submittedName>
        <fullName evidence="2">DUF4436 domain-containing protein</fullName>
    </submittedName>
</protein>
<reference evidence="2 3" key="1">
    <citation type="submission" date="2017-02" db="EMBL/GenBank/DDBJ databases">
        <title>The new phylogeny of genus Mycobacterium.</title>
        <authorList>
            <person name="Tortoli E."/>
            <person name="Trovato A."/>
            <person name="Cirillo D.M."/>
        </authorList>
    </citation>
    <scope>NUCLEOTIDE SEQUENCE [LARGE SCALE GENOMIC DNA]</scope>
    <source>
        <strain evidence="2 3">RW6</strain>
    </source>
</reference>
<feature type="transmembrane region" description="Helical" evidence="1">
    <location>
        <begin position="285"/>
        <end position="305"/>
    </location>
</feature>
<comment type="caution">
    <text evidence="2">The sequence shown here is derived from an EMBL/GenBank/DDBJ whole genome shotgun (WGS) entry which is preliminary data.</text>
</comment>
<sequence>MAIRAGRGADSIRVVAADAPPQSSSTSRRRTVTAVGVILAIAIVYAGLLLTYRLLTPRPHPLGALDLGTTGDTVVVITLDALRTVDNRLDVEVDVVPQDSLMDDRLGVVSTDVAVRLYPPNDLVGDLQWVHGSSPAQVKTTLIANGDPDRWPFDSYTTDVISADVLVGSGNARTFLPARVEVAGSLEGWEISSTRSGPSSQSSGVGDDVTITLRRAREPFIFDLGICLVLLSLPIMALYVAGQALLGKKKFVPPFLGWYAAMLFSVVPIRNILPGSPPTGAWVDQALVLWVLIALIVAMVLYIAAWHRHSD</sequence>
<proteinExistence type="predicted"/>
<keyword evidence="1" id="KW-1133">Transmembrane helix</keyword>
<accession>A0A1X0ATV7</accession>
<dbReference type="OrthoDB" id="8438075at2"/>